<sequence length="156" mass="17565">MPLNEQDVFQLALTMLSRRSCSEAEVALQLKRKNVDGATVMAVISRLREYGYLNDAALCDLLLHKYSTSKKYGIRAIVDKLKRRGLPGPVIQNVINSFDYAGELKKAQNLIQKYITAKPVSNYEIQTKVARFLYTKGFSQHTINAILEELPSAGQE</sequence>
<dbReference type="Pfam" id="PF21981">
    <property type="entry name" value="RecX_HTH3"/>
    <property type="match status" value="1"/>
</dbReference>
<keyword evidence="9" id="KW-1185">Reference proteome</keyword>
<name>A0A498R5A4_9FIRM</name>
<dbReference type="InterPro" id="IPR053926">
    <property type="entry name" value="RecX_HTH_1st"/>
</dbReference>
<dbReference type="Pfam" id="PF21982">
    <property type="entry name" value="RecX_HTH1"/>
    <property type="match status" value="1"/>
</dbReference>
<evidence type="ECO:0000256" key="4">
    <source>
        <dbReference type="ARBA" id="ARBA00022490"/>
    </source>
</evidence>
<dbReference type="Gene3D" id="1.10.10.10">
    <property type="entry name" value="Winged helix-like DNA-binding domain superfamily/Winged helix DNA-binding domain"/>
    <property type="match status" value="2"/>
</dbReference>
<dbReference type="AlphaFoldDB" id="A0A498R5A4"/>
<comment type="function">
    <text evidence="5">Modulates RecA activity.</text>
</comment>
<dbReference type="PANTHER" id="PTHR33602:SF1">
    <property type="entry name" value="REGULATORY PROTEIN RECX FAMILY PROTEIN"/>
    <property type="match status" value="1"/>
</dbReference>
<dbReference type="PANTHER" id="PTHR33602">
    <property type="entry name" value="REGULATORY PROTEIN RECX FAMILY PROTEIN"/>
    <property type="match status" value="1"/>
</dbReference>
<keyword evidence="4 5" id="KW-0963">Cytoplasm</keyword>
<evidence type="ECO:0000313" key="8">
    <source>
        <dbReference type="EMBL" id="VBB06007.1"/>
    </source>
</evidence>
<accession>A0A498R5A4</accession>
<gene>
    <name evidence="5" type="primary">recX</name>
    <name evidence="8" type="ORF">LUCI_1218</name>
</gene>
<dbReference type="InterPro" id="IPR036388">
    <property type="entry name" value="WH-like_DNA-bd_sf"/>
</dbReference>
<dbReference type="EMBL" id="UPPP01000061">
    <property type="protein sequence ID" value="VBB06007.1"/>
    <property type="molecule type" value="Genomic_DNA"/>
</dbReference>
<dbReference type="InterPro" id="IPR053925">
    <property type="entry name" value="RecX_HTH_3rd"/>
</dbReference>
<reference evidence="8 9" key="1">
    <citation type="submission" date="2018-06" db="EMBL/GenBank/DDBJ databases">
        <authorList>
            <person name="Strepis N."/>
        </authorList>
    </citation>
    <scope>NUCLEOTIDE SEQUENCE [LARGE SCALE GENOMIC DNA]</scope>
    <source>
        <strain evidence="8">LUCI</strain>
    </source>
</reference>
<evidence type="ECO:0000256" key="5">
    <source>
        <dbReference type="HAMAP-Rule" id="MF_01114"/>
    </source>
</evidence>
<dbReference type="GO" id="GO:0005737">
    <property type="term" value="C:cytoplasm"/>
    <property type="evidence" value="ECO:0007669"/>
    <property type="project" value="UniProtKB-SubCell"/>
</dbReference>
<dbReference type="HAMAP" id="MF_01114">
    <property type="entry name" value="RecX"/>
    <property type="match status" value="1"/>
</dbReference>
<comment type="similarity">
    <text evidence="2 5">Belongs to the RecX family.</text>
</comment>
<dbReference type="GO" id="GO:0006282">
    <property type="term" value="P:regulation of DNA repair"/>
    <property type="evidence" value="ECO:0007669"/>
    <property type="project" value="UniProtKB-UniRule"/>
</dbReference>
<dbReference type="InterPro" id="IPR003783">
    <property type="entry name" value="Regulatory_RecX"/>
</dbReference>
<dbReference type="Proteomes" id="UP000277811">
    <property type="component" value="Unassembled WGS sequence"/>
</dbReference>
<protein>
    <recommendedName>
        <fullName evidence="3 5">Regulatory protein RecX</fullName>
    </recommendedName>
</protein>
<evidence type="ECO:0000313" key="9">
    <source>
        <dbReference type="Proteomes" id="UP000277811"/>
    </source>
</evidence>
<comment type="subcellular location">
    <subcellularLocation>
        <location evidence="1 5">Cytoplasm</location>
    </subcellularLocation>
</comment>
<proteinExistence type="inferred from homology"/>
<evidence type="ECO:0000256" key="1">
    <source>
        <dbReference type="ARBA" id="ARBA00004496"/>
    </source>
</evidence>
<organism evidence="8 9">
    <name type="scientific">Lucifera butyrica</name>
    <dbReference type="NCBI Taxonomy" id="1351585"/>
    <lineage>
        <taxon>Bacteria</taxon>
        <taxon>Bacillati</taxon>
        <taxon>Bacillota</taxon>
        <taxon>Negativicutes</taxon>
        <taxon>Veillonellales</taxon>
        <taxon>Veillonellaceae</taxon>
        <taxon>Lucifera</taxon>
    </lineage>
</organism>
<feature type="domain" description="RecX first three-helical" evidence="7">
    <location>
        <begin position="10"/>
        <end position="47"/>
    </location>
</feature>
<feature type="domain" description="RecX third three-helical" evidence="6">
    <location>
        <begin position="103"/>
        <end position="147"/>
    </location>
</feature>
<evidence type="ECO:0000256" key="2">
    <source>
        <dbReference type="ARBA" id="ARBA00009695"/>
    </source>
</evidence>
<evidence type="ECO:0000259" key="6">
    <source>
        <dbReference type="Pfam" id="PF21981"/>
    </source>
</evidence>
<evidence type="ECO:0000259" key="7">
    <source>
        <dbReference type="Pfam" id="PF21982"/>
    </source>
</evidence>
<evidence type="ECO:0000256" key="3">
    <source>
        <dbReference type="ARBA" id="ARBA00018111"/>
    </source>
</evidence>